<gene>
    <name evidence="1" type="ORF">CA163_19265</name>
</gene>
<keyword evidence="1" id="KW-0489">Methyltransferase</keyword>
<comment type="caution">
    <text evidence="1">The sequence shown here is derived from an EMBL/GenBank/DDBJ whole genome shotgun (WGS) entry which is preliminary data.</text>
</comment>
<dbReference type="GO" id="GO:0032259">
    <property type="term" value="P:methylation"/>
    <property type="evidence" value="ECO:0007669"/>
    <property type="project" value="UniProtKB-KW"/>
</dbReference>
<dbReference type="SUPFAM" id="SSF53335">
    <property type="entry name" value="S-adenosyl-L-methionine-dependent methyltransferases"/>
    <property type="match status" value="1"/>
</dbReference>
<organism evidence="1 2">
    <name type="scientific">Vibrio parahaemolyticus</name>
    <dbReference type="NCBI Taxonomy" id="670"/>
    <lineage>
        <taxon>Bacteria</taxon>
        <taxon>Pseudomonadati</taxon>
        <taxon>Pseudomonadota</taxon>
        <taxon>Gammaproteobacteria</taxon>
        <taxon>Vibrionales</taxon>
        <taxon>Vibrionaceae</taxon>
        <taxon>Vibrio</taxon>
    </lineage>
</organism>
<dbReference type="GO" id="GO:0008168">
    <property type="term" value="F:methyltransferase activity"/>
    <property type="evidence" value="ECO:0007669"/>
    <property type="project" value="UniProtKB-KW"/>
</dbReference>
<accession>A0A227J7W1</accession>
<dbReference type="Proteomes" id="UP000214596">
    <property type="component" value="Unassembled WGS sequence"/>
</dbReference>
<evidence type="ECO:0000313" key="1">
    <source>
        <dbReference type="EMBL" id="OXE31211.1"/>
    </source>
</evidence>
<dbReference type="AlphaFoldDB" id="A0A227J7W1"/>
<dbReference type="EMBL" id="NIXT01001446">
    <property type="protein sequence ID" value="OXE31211.1"/>
    <property type="molecule type" value="Genomic_DNA"/>
</dbReference>
<protein>
    <submittedName>
        <fullName evidence="1">SAM-dependent methyltransferase</fullName>
    </submittedName>
</protein>
<feature type="non-terminal residue" evidence="1">
    <location>
        <position position="1"/>
    </location>
</feature>
<name>A0A227J7W1_VIBPH</name>
<reference evidence="1 2" key="1">
    <citation type="journal article" date="2017" name="Appl. Environ. Microbiol.">
        <title>Parallel evolution of two clades of a major Atlantic endemic Vibrio parahaemolyticus pathogen lineage by independent acquisition of related pathogenicity islands.</title>
        <authorList>
            <person name="Xu F."/>
            <person name="Gonzalez-Escalona N."/>
            <person name="Drees K.P."/>
            <person name="Sebra R.P."/>
            <person name="Cooper V.S."/>
            <person name="Jones S.H."/>
            <person name="Whistler C.A."/>
        </authorList>
    </citation>
    <scope>NUCLEOTIDE SEQUENCE [LARGE SCALE GENOMIC DNA]</scope>
    <source>
        <strain evidence="1 2">MAVP-3</strain>
    </source>
</reference>
<dbReference type="STRING" id="670.ACZ92_09395"/>
<keyword evidence="1" id="KW-0808">Transferase</keyword>
<dbReference type="Gene3D" id="3.40.50.150">
    <property type="entry name" value="Vaccinia Virus protein VP39"/>
    <property type="match status" value="1"/>
</dbReference>
<dbReference type="InterPro" id="IPR029063">
    <property type="entry name" value="SAM-dependent_MTases_sf"/>
</dbReference>
<sequence>CLHCIIGEDRNTFLGHIYNSLVENGVFFVSSLCAKDSNSYEITKNDHVYRHVSSQQSLITELEQSGFRVVTANVYERDEINHITIHAVKVVYS</sequence>
<evidence type="ECO:0000313" key="2">
    <source>
        <dbReference type="Proteomes" id="UP000214596"/>
    </source>
</evidence>
<proteinExistence type="predicted"/>